<dbReference type="AlphaFoldDB" id="A0A193QIU7"/>
<evidence type="ECO:0000313" key="2">
    <source>
        <dbReference type="EMBL" id="CRL45091.1"/>
    </source>
</evidence>
<dbReference type="EMBL" id="LN854557">
    <property type="protein sequence ID" value="CRL45091.1"/>
    <property type="molecule type" value="Genomic_DNA"/>
</dbReference>
<keyword evidence="1" id="KW-0472">Membrane</keyword>
<evidence type="ECO:0000256" key="1">
    <source>
        <dbReference type="SAM" id="Phobius"/>
    </source>
</evidence>
<protein>
    <submittedName>
        <fullName evidence="2">Uncharacterized protein</fullName>
    </submittedName>
</protein>
<dbReference type="RefSeq" id="WP_158302317.1">
    <property type="nucleotide sequence ID" value="NC_007712.1"/>
</dbReference>
<reference evidence="2 3" key="1">
    <citation type="submission" date="2015-05" db="EMBL/GenBank/DDBJ databases">
        <authorList>
            <person name="Goodhead I."/>
        </authorList>
    </citation>
    <scope>NUCLEOTIDE SEQUENCE [LARGE SCALE GENOMIC DNA]</scope>
    <source>
        <strain evidence="3">morsitans</strain>
    </source>
</reference>
<dbReference type="Proteomes" id="UP000245838">
    <property type="component" value="Chromosome sggmmb4_Chromosome"/>
</dbReference>
<keyword evidence="1" id="KW-0812">Transmembrane</keyword>
<organism evidence="2 3">
    <name type="scientific">Sodalis glossinidius (strain morsitans)</name>
    <dbReference type="NCBI Taxonomy" id="343509"/>
    <lineage>
        <taxon>Bacteria</taxon>
        <taxon>Pseudomonadati</taxon>
        <taxon>Pseudomonadota</taxon>
        <taxon>Gammaproteobacteria</taxon>
        <taxon>Enterobacterales</taxon>
        <taxon>Bruguierivoracaceae</taxon>
        <taxon>Sodalis</taxon>
    </lineage>
</organism>
<accession>A0A193QIU7</accession>
<proteinExistence type="predicted"/>
<gene>
    <name evidence="2" type="ORF">SGGMMB4_02618</name>
</gene>
<feature type="transmembrane region" description="Helical" evidence="1">
    <location>
        <begin position="21"/>
        <end position="46"/>
    </location>
</feature>
<evidence type="ECO:0000313" key="3">
    <source>
        <dbReference type="Proteomes" id="UP000245838"/>
    </source>
</evidence>
<name>A0A193QIU7_SODGM</name>
<sequence>MNHLKRMQHRYRLTGADLRHHTGTIVTGALYLLALLCAGTLFLSIARTL</sequence>
<keyword evidence="1" id="KW-1133">Transmembrane helix</keyword>